<dbReference type="Pfam" id="PF13515">
    <property type="entry name" value="FUSC_2"/>
    <property type="match status" value="1"/>
</dbReference>
<evidence type="ECO:0000313" key="8">
    <source>
        <dbReference type="EMBL" id="MBE1490988.1"/>
    </source>
</evidence>
<keyword evidence="9" id="KW-1185">Reference proteome</keyword>
<proteinExistence type="predicted"/>
<evidence type="ECO:0000256" key="6">
    <source>
        <dbReference type="SAM" id="Phobius"/>
    </source>
</evidence>
<gene>
    <name evidence="8" type="ORF">H4W31_006626</name>
</gene>
<dbReference type="AlphaFoldDB" id="A0A927MFZ4"/>
<evidence type="ECO:0000256" key="5">
    <source>
        <dbReference type="SAM" id="Coils"/>
    </source>
</evidence>
<keyword evidence="4 6" id="KW-0472">Membrane</keyword>
<dbReference type="InterPro" id="IPR049453">
    <property type="entry name" value="Memb_transporter_dom"/>
</dbReference>
<organism evidence="8 9">
    <name type="scientific">Plantactinospora soyae</name>
    <dbReference type="NCBI Taxonomy" id="1544732"/>
    <lineage>
        <taxon>Bacteria</taxon>
        <taxon>Bacillati</taxon>
        <taxon>Actinomycetota</taxon>
        <taxon>Actinomycetes</taxon>
        <taxon>Micromonosporales</taxon>
        <taxon>Micromonosporaceae</taxon>
        <taxon>Plantactinospora</taxon>
    </lineage>
</organism>
<evidence type="ECO:0000256" key="3">
    <source>
        <dbReference type="ARBA" id="ARBA00022989"/>
    </source>
</evidence>
<feature type="coiled-coil region" evidence="5">
    <location>
        <begin position="174"/>
        <end position="201"/>
    </location>
</feature>
<sequence length="345" mass="36162">MQAALAAGLAWWVAGALLRNPDPVFAPIAAVGTLAASFGQRIRRTVQLIIGVAVGIGVGSGLVFVLGSGPWQLAVVVLLAITVTIFLGGGPAVVTQAAATAVLLVALTPKTPNLELTRAIDALVGGFVSLAVALLLPFDPLRVVDRAARPAAKTLTDQLAETAAALADRDPDRAQRALDRLQVMEKQMQGLQEALEGGRETATLAPVRWNRRGALTRYVESAVHINNAIANSGTLIRRAVTAIEDEEPIPPTLPSAVAGLSDAGRELRRELGAGRQPEATRERALRAVSEAGRAHADGVGFSGTVVVAQVRTTASDLLRASGIERMEANRLVRRAVETGTDERPH</sequence>
<feature type="transmembrane region" description="Helical" evidence="6">
    <location>
        <begin position="45"/>
        <end position="67"/>
    </location>
</feature>
<feature type="transmembrane region" description="Helical" evidence="6">
    <location>
        <begin position="119"/>
        <end position="138"/>
    </location>
</feature>
<comment type="caution">
    <text evidence="8">The sequence shown here is derived from an EMBL/GenBank/DDBJ whole genome shotgun (WGS) entry which is preliminary data.</text>
</comment>
<accession>A0A927MFZ4</accession>
<dbReference type="EMBL" id="JADBEB010000001">
    <property type="protein sequence ID" value="MBE1490988.1"/>
    <property type="molecule type" value="Genomic_DNA"/>
</dbReference>
<evidence type="ECO:0000259" key="7">
    <source>
        <dbReference type="Pfam" id="PF13515"/>
    </source>
</evidence>
<keyword evidence="2 6" id="KW-0812">Transmembrane</keyword>
<feature type="transmembrane region" description="Helical" evidence="6">
    <location>
        <begin position="74"/>
        <end position="107"/>
    </location>
</feature>
<evidence type="ECO:0000313" key="9">
    <source>
        <dbReference type="Proteomes" id="UP000649753"/>
    </source>
</evidence>
<protein>
    <submittedName>
        <fullName evidence="8">Uncharacterized membrane protein YgaE (UPF0421/DUF939 family)</fullName>
    </submittedName>
</protein>
<dbReference type="GO" id="GO:0016020">
    <property type="term" value="C:membrane"/>
    <property type="evidence" value="ECO:0007669"/>
    <property type="project" value="UniProtKB-SubCell"/>
</dbReference>
<evidence type="ECO:0000256" key="2">
    <source>
        <dbReference type="ARBA" id="ARBA00022692"/>
    </source>
</evidence>
<feature type="domain" description="Integral membrane bound transporter" evidence="7">
    <location>
        <begin position="10"/>
        <end position="132"/>
    </location>
</feature>
<reference evidence="8" key="1">
    <citation type="submission" date="2020-10" db="EMBL/GenBank/DDBJ databases">
        <title>Sequencing the genomes of 1000 actinobacteria strains.</title>
        <authorList>
            <person name="Klenk H.-P."/>
        </authorList>
    </citation>
    <scope>NUCLEOTIDE SEQUENCE</scope>
    <source>
        <strain evidence="8">DSM 46832</strain>
    </source>
</reference>
<keyword evidence="3 6" id="KW-1133">Transmembrane helix</keyword>
<name>A0A927MFZ4_9ACTN</name>
<comment type="subcellular location">
    <subcellularLocation>
        <location evidence="1">Membrane</location>
        <topology evidence="1">Multi-pass membrane protein</topology>
    </subcellularLocation>
</comment>
<dbReference type="RefSeq" id="WP_225945791.1">
    <property type="nucleotide sequence ID" value="NZ_JADBEB010000001.1"/>
</dbReference>
<evidence type="ECO:0000256" key="1">
    <source>
        <dbReference type="ARBA" id="ARBA00004141"/>
    </source>
</evidence>
<dbReference type="Proteomes" id="UP000649753">
    <property type="component" value="Unassembled WGS sequence"/>
</dbReference>
<evidence type="ECO:0000256" key="4">
    <source>
        <dbReference type="ARBA" id="ARBA00023136"/>
    </source>
</evidence>
<keyword evidence="5" id="KW-0175">Coiled coil</keyword>